<dbReference type="RefSeq" id="XP_033530427.1">
    <property type="nucleotide sequence ID" value="XM_033680281.1"/>
</dbReference>
<dbReference type="AlphaFoldDB" id="A0A6G1FST3"/>
<dbReference type="OrthoDB" id="3798000at2759"/>
<feature type="compositionally biased region" description="Low complexity" evidence="1">
    <location>
        <begin position="139"/>
        <end position="153"/>
    </location>
</feature>
<feature type="region of interest" description="Disordered" evidence="1">
    <location>
        <begin position="237"/>
        <end position="261"/>
    </location>
</feature>
<keyword evidence="4" id="KW-1185">Reference proteome</keyword>
<dbReference type="Proteomes" id="UP000504638">
    <property type="component" value="Unplaced"/>
</dbReference>
<keyword evidence="2" id="KW-0732">Signal</keyword>
<reference evidence="3 5" key="1">
    <citation type="submission" date="2020-01" db="EMBL/GenBank/DDBJ databases">
        <authorList>
            <consortium name="DOE Joint Genome Institute"/>
            <person name="Haridas S."/>
            <person name="Albert R."/>
            <person name="Binder M."/>
            <person name="Bloem J."/>
            <person name="Labutti K."/>
            <person name="Salamov A."/>
            <person name="Andreopoulos B."/>
            <person name="Baker S.E."/>
            <person name="Barry K."/>
            <person name="Bills G."/>
            <person name="Bluhm B.H."/>
            <person name="Cannon C."/>
            <person name="Castanera R."/>
            <person name="Culley D.E."/>
            <person name="Daum C."/>
            <person name="Ezra D."/>
            <person name="Gonzalez J.B."/>
            <person name="Henrissat B."/>
            <person name="Kuo A."/>
            <person name="Liang C."/>
            <person name="Lipzen A."/>
            <person name="Lutzoni F."/>
            <person name="Magnuson J."/>
            <person name="Mondo S."/>
            <person name="Nolan M."/>
            <person name="Ohm R."/>
            <person name="Pangilinan J."/>
            <person name="Park H.-J."/>
            <person name="Ramirez L."/>
            <person name="Alfaro M."/>
            <person name="Sun H."/>
            <person name="Tritt A."/>
            <person name="Yoshinaga Y."/>
            <person name="Zwiers L.-H."/>
            <person name="Turgeon B.G."/>
            <person name="Goodwin S.B."/>
            <person name="Spatafora J.W."/>
            <person name="Crous P.W."/>
            <person name="Grigoriev I.V."/>
        </authorList>
    </citation>
    <scope>NUCLEOTIDE SEQUENCE</scope>
    <source>
        <strain evidence="3 5">CBS 781.70</strain>
    </source>
</reference>
<feature type="signal peptide" evidence="2">
    <location>
        <begin position="1"/>
        <end position="23"/>
    </location>
</feature>
<protein>
    <recommendedName>
        <fullName evidence="6">GPI anchored protein</fullName>
    </recommendedName>
</protein>
<evidence type="ECO:0000313" key="4">
    <source>
        <dbReference type="Proteomes" id="UP000504638"/>
    </source>
</evidence>
<feature type="compositionally biased region" description="Polar residues" evidence="1">
    <location>
        <begin position="237"/>
        <end position="248"/>
    </location>
</feature>
<dbReference type="EMBL" id="ML975179">
    <property type="protein sequence ID" value="KAF1808796.1"/>
    <property type="molecule type" value="Genomic_DNA"/>
</dbReference>
<evidence type="ECO:0000256" key="2">
    <source>
        <dbReference type="SAM" id="SignalP"/>
    </source>
</evidence>
<evidence type="ECO:0000256" key="1">
    <source>
        <dbReference type="SAM" id="MobiDB-lite"/>
    </source>
</evidence>
<accession>A0A6G1FST3</accession>
<evidence type="ECO:0008006" key="6">
    <source>
        <dbReference type="Google" id="ProtNLM"/>
    </source>
</evidence>
<dbReference type="GeneID" id="54420851"/>
<sequence>MHGSYFRDIALSAFLLLGSFVSADSLDSLEGFSLVERGFPLEKRVLEGRACRTGFVPCGNGYCRPTDGTCCANGSYADSDEICCSGGSAPAGSTCCPNYDTHARPGYYCCTDGASCRNGRTCRGCTPVNGGDEGGSSGSGSSPTTTSAATLPTGGSSGGGTRYYTYTITYTYLSWTLDYDIVLSTSTATTTRVSTTTIWSVSATDSDAADSSYSQFTRTESFFTPAAATVIPTNSIPTSTARGASAPTSTEGSSLSGGSAGPIGGVGASEAGPGYRTGVVAVVGTLASVWVIRGLMALLA</sequence>
<gene>
    <name evidence="3 5" type="ORF">P152DRAFT_462190</name>
</gene>
<reference evidence="5" key="3">
    <citation type="submission" date="2025-04" db="UniProtKB">
        <authorList>
            <consortium name="RefSeq"/>
        </authorList>
    </citation>
    <scope>IDENTIFICATION</scope>
    <source>
        <strain evidence="5">CBS 781.70</strain>
    </source>
</reference>
<feature type="chain" id="PRO_5044631554" description="GPI anchored protein" evidence="2">
    <location>
        <begin position="24"/>
        <end position="300"/>
    </location>
</feature>
<reference evidence="5" key="2">
    <citation type="submission" date="2020-04" db="EMBL/GenBank/DDBJ databases">
        <authorList>
            <consortium name="NCBI Genome Project"/>
        </authorList>
    </citation>
    <scope>NUCLEOTIDE SEQUENCE</scope>
    <source>
        <strain evidence="5">CBS 781.70</strain>
    </source>
</reference>
<feature type="region of interest" description="Disordered" evidence="1">
    <location>
        <begin position="131"/>
        <end position="153"/>
    </location>
</feature>
<proteinExistence type="predicted"/>
<name>A0A6G1FST3_9PEZI</name>
<evidence type="ECO:0000313" key="5">
    <source>
        <dbReference type="RefSeq" id="XP_033530427.1"/>
    </source>
</evidence>
<organism evidence="3">
    <name type="scientific">Eremomyces bilateralis CBS 781.70</name>
    <dbReference type="NCBI Taxonomy" id="1392243"/>
    <lineage>
        <taxon>Eukaryota</taxon>
        <taxon>Fungi</taxon>
        <taxon>Dikarya</taxon>
        <taxon>Ascomycota</taxon>
        <taxon>Pezizomycotina</taxon>
        <taxon>Dothideomycetes</taxon>
        <taxon>Dothideomycetes incertae sedis</taxon>
        <taxon>Eremomycetales</taxon>
        <taxon>Eremomycetaceae</taxon>
        <taxon>Eremomyces</taxon>
    </lineage>
</organism>
<evidence type="ECO:0000313" key="3">
    <source>
        <dbReference type="EMBL" id="KAF1808796.1"/>
    </source>
</evidence>